<dbReference type="EMBL" id="LCZI01000843">
    <property type="protein sequence ID" value="KKZ64216.1"/>
    <property type="molecule type" value="Genomic_DNA"/>
</dbReference>
<comment type="caution">
    <text evidence="2">The sequence shown here is derived from an EMBL/GenBank/DDBJ whole genome shotgun (WGS) entry which is preliminary data.</text>
</comment>
<sequence>MTLGEEDRMEVEENSTREARRVSETENPTKQKRKLNNLATAIQALTAILREGESDKEINEKGRECLQNALRAVKEMKAELCDQLLEGMERAMSAFKQQNLHNKPNGTPTWAAIAARGEPPAKAVPTKTLREIVITRRSCEAIPEAERTSEAIVTRANEAIKDITKRKGDSSKAHAKWGSDPNDRHTRHQGRTDGGQQLDAQMGREGAHEARNVRGTSQERPLGGCQLGNP</sequence>
<feature type="compositionally biased region" description="Basic and acidic residues" evidence="1">
    <location>
        <begin position="14"/>
        <end position="29"/>
    </location>
</feature>
<organism evidence="2 3">
    <name type="scientific">[Emmonsia] crescens</name>
    <dbReference type="NCBI Taxonomy" id="73230"/>
    <lineage>
        <taxon>Eukaryota</taxon>
        <taxon>Fungi</taxon>
        <taxon>Dikarya</taxon>
        <taxon>Ascomycota</taxon>
        <taxon>Pezizomycotina</taxon>
        <taxon>Eurotiomycetes</taxon>
        <taxon>Eurotiomycetidae</taxon>
        <taxon>Onygenales</taxon>
        <taxon>Ajellomycetaceae</taxon>
        <taxon>Emergomyces</taxon>
    </lineage>
</organism>
<dbReference type="VEuPathDB" id="FungiDB:EMCG_01469"/>
<reference evidence="3" key="1">
    <citation type="journal article" date="2015" name="PLoS Genet.">
        <title>The dynamic genome and transcriptome of the human fungal pathogen Blastomyces and close relative Emmonsia.</title>
        <authorList>
            <person name="Munoz J.F."/>
            <person name="Gauthier G.M."/>
            <person name="Desjardins C.A."/>
            <person name="Gallo J.E."/>
            <person name="Holder J."/>
            <person name="Sullivan T.D."/>
            <person name="Marty A.J."/>
            <person name="Carmen J.C."/>
            <person name="Chen Z."/>
            <person name="Ding L."/>
            <person name="Gujja S."/>
            <person name="Magrini V."/>
            <person name="Misas E."/>
            <person name="Mitreva M."/>
            <person name="Priest M."/>
            <person name="Saif S."/>
            <person name="Whiston E.A."/>
            <person name="Young S."/>
            <person name="Zeng Q."/>
            <person name="Goldman W.E."/>
            <person name="Mardis E.R."/>
            <person name="Taylor J.W."/>
            <person name="McEwen J.G."/>
            <person name="Clay O.K."/>
            <person name="Klein B.S."/>
            <person name="Cuomo C.A."/>
        </authorList>
    </citation>
    <scope>NUCLEOTIDE SEQUENCE [LARGE SCALE GENOMIC DNA]</scope>
    <source>
        <strain evidence="3">UAMH 3008</strain>
    </source>
</reference>
<feature type="region of interest" description="Disordered" evidence="1">
    <location>
        <begin position="163"/>
        <end position="230"/>
    </location>
</feature>
<proteinExistence type="predicted"/>
<dbReference type="Proteomes" id="UP000034164">
    <property type="component" value="Unassembled WGS sequence"/>
</dbReference>
<feature type="compositionally biased region" description="Basic and acidic residues" evidence="1">
    <location>
        <begin position="163"/>
        <end position="172"/>
    </location>
</feature>
<gene>
    <name evidence="2" type="ORF">EMCG_01469</name>
</gene>
<protein>
    <submittedName>
        <fullName evidence="2">Uncharacterized protein</fullName>
    </submittedName>
</protein>
<evidence type="ECO:0000256" key="1">
    <source>
        <dbReference type="SAM" id="MobiDB-lite"/>
    </source>
</evidence>
<name>A0A0G2J9M0_9EURO</name>
<evidence type="ECO:0000313" key="3">
    <source>
        <dbReference type="Proteomes" id="UP000034164"/>
    </source>
</evidence>
<feature type="region of interest" description="Disordered" evidence="1">
    <location>
        <begin position="1"/>
        <end position="35"/>
    </location>
</feature>
<dbReference type="AlphaFoldDB" id="A0A0G2J9M0"/>
<accession>A0A0G2J9M0</accession>
<evidence type="ECO:0000313" key="2">
    <source>
        <dbReference type="EMBL" id="KKZ64216.1"/>
    </source>
</evidence>